<dbReference type="InterPro" id="IPR023635">
    <property type="entry name" value="Peptide_deformylase"/>
</dbReference>
<dbReference type="PANTHER" id="PTHR10458">
    <property type="entry name" value="PEPTIDE DEFORMYLASE"/>
    <property type="match status" value="1"/>
</dbReference>
<dbReference type="InterPro" id="IPR036821">
    <property type="entry name" value="Peptide_deformylase_sf"/>
</dbReference>
<dbReference type="PIRSF" id="PIRSF004749">
    <property type="entry name" value="Pep_def"/>
    <property type="match status" value="1"/>
</dbReference>
<reference evidence="4" key="1">
    <citation type="submission" date="2017-09" db="EMBL/GenBank/DDBJ databases">
        <title>Depth-based differentiation of microbial function through sediment-hosted aquifers and enrichment of novel symbionts in the deep terrestrial subsurface.</title>
        <authorList>
            <person name="Probst A.J."/>
            <person name="Ladd B."/>
            <person name="Jarett J.K."/>
            <person name="Geller-Mcgrath D.E."/>
            <person name="Sieber C.M.K."/>
            <person name="Emerson J.B."/>
            <person name="Anantharaman K."/>
            <person name="Thomas B.C."/>
            <person name="Malmstrom R."/>
            <person name="Stieglmeier M."/>
            <person name="Klingl A."/>
            <person name="Woyke T."/>
            <person name="Ryan C.M."/>
            <person name="Banfield J.F."/>
        </authorList>
    </citation>
    <scope>NUCLEOTIDE SEQUENCE [LARGE SCALE GENOMIC DNA]</scope>
</reference>
<accession>A0A2H0WT88</accession>
<keyword evidence="2" id="KW-0648">Protein biosynthesis</keyword>
<comment type="catalytic activity">
    <reaction evidence="2">
        <text>N-terminal N-formyl-L-methionyl-[peptide] + H2O = N-terminal L-methionyl-[peptide] + formate</text>
        <dbReference type="Rhea" id="RHEA:24420"/>
        <dbReference type="Rhea" id="RHEA-COMP:10639"/>
        <dbReference type="Rhea" id="RHEA-COMP:10640"/>
        <dbReference type="ChEBI" id="CHEBI:15377"/>
        <dbReference type="ChEBI" id="CHEBI:15740"/>
        <dbReference type="ChEBI" id="CHEBI:49298"/>
        <dbReference type="ChEBI" id="CHEBI:64731"/>
        <dbReference type="EC" id="3.5.1.88"/>
    </reaction>
</comment>
<keyword evidence="2" id="KW-0378">Hydrolase</keyword>
<dbReference type="GO" id="GO:0046872">
    <property type="term" value="F:metal ion binding"/>
    <property type="evidence" value="ECO:0007669"/>
    <property type="project" value="UniProtKB-KW"/>
</dbReference>
<dbReference type="Proteomes" id="UP000231198">
    <property type="component" value="Unassembled WGS sequence"/>
</dbReference>
<feature type="binding site" evidence="2">
    <location>
        <position position="148"/>
    </location>
    <ligand>
        <name>Fe cation</name>
        <dbReference type="ChEBI" id="CHEBI:24875"/>
    </ligand>
</feature>
<keyword evidence="2" id="KW-0408">Iron</keyword>
<dbReference type="GO" id="GO:0042586">
    <property type="term" value="F:peptide deformylase activity"/>
    <property type="evidence" value="ECO:0007669"/>
    <property type="project" value="UniProtKB-UniRule"/>
</dbReference>
<comment type="function">
    <text evidence="2">Removes the formyl group from the N-terminal Met of newly synthesized proteins. Requires at least a dipeptide for an efficient rate of reaction. N-terminal L-methionine is a prerequisite for activity but the enzyme has broad specificity at other positions.</text>
</comment>
<evidence type="ECO:0000256" key="1">
    <source>
        <dbReference type="ARBA" id="ARBA00010759"/>
    </source>
</evidence>
<dbReference type="PRINTS" id="PR01576">
    <property type="entry name" value="PDEFORMYLASE"/>
</dbReference>
<dbReference type="Pfam" id="PF01327">
    <property type="entry name" value="Pep_deformylase"/>
    <property type="match status" value="1"/>
</dbReference>
<comment type="cofactor">
    <cofactor evidence="2">
        <name>Fe(2+)</name>
        <dbReference type="ChEBI" id="CHEBI:29033"/>
    </cofactor>
    <text evidence="2">Binds 1 Fe(2+) ion.</text>
</comment>
<comment type="caution">
    <text evidence="3">The sequence shown here is derived from an EMBL/GenBank/DDBJ whole genome shotgun (WGS) entry which is preliminary data.</text>
</comment>
<sequence length="195" mass="22563">MAIRKVIQIGHPSLKAKNKSIIDFKSSVIKKLIKDLKDTMKKNGLIGIAAPQIAENYLVFVTHPRNTKSRKLGKADKFRIYINPKVTFCSKEKHIVYEGCGSVANGNLFVPVIRPIEIEIEASDKMGKRFKLRCDGILSRVIQHEYDHMYGIEFTEKISDYRKILSHEFYVKNIRNSKEQTKVSKITKIEYKKLY</sequence>
<name>A0A2H0WT88_9BACT</name>
<dbReference type="AlphaFoldDB" id="A0A2H0WT88"/>
<dbReference type="EMBL" id="PEZG01000035">
    <property type="protein sequence ID" value="PIS15835.1"/>
    <property type="molecule type" value="Genomic_DNA"/>
</dbReference>
<dbReference type="GO" id="GO:0006412">
    <property type="term" value="P:translation"/>
    <property type="evidence" value="ECO:0007669"/>
    <property type="project" value="UniProtKB-UniRule"/>
</dbReference>
<evidence type="ECO:0000313" key="4">
    <source>
        <dbReference type="Proteomes" id="UP000231198"/>
    </source>
</evidence>
<feature type="binding site" evidence="2">
    <location>
        <position position="100"/>
    </location>
    <ligand>
        <name>Fe cation</name>
        <dbReference type="ChEBI" id="CHEBI:24875"/>
    </ligand>
</feature>
<feature type="active site" evidence="2">
    <location>
        <position position="145"/>
    </location>
</feature>
<dbReference type="PANTHER" id="PTHR10458:SF22">
    <property type="entry name" value="PEPTIDE DEFORMYLASE"/>
    <property type="match status" value="1"/>
</dbReference>
<dbReference type="HAMAP" id="MF_00163">
    <property type="entry name" value="Pep_deformylase"/>
    <property type="match status" value="1"/>
</dbReference>
<protein>
    <recommendedName>
        <fullName evidence="2">Peptide deformylase</fullName>
        <shortName evidence="2">PDF</shortName>
        <ecNumber evidence="2">3.5.1.88</ecNumber>
    </recommendedName>
    <alternativeName>
        <fullName evidence="2">Polypeptide deformylase</fullName>
    </alternativeName>
</protein>
<dbReference type="EC" id="3.5.1.88" evidence="2"/>
<keyword evidence="2" id="KW-0479">Metal-binding</keyword>
<proteinExistence type="inferred from homology"/>
<feature type="binding site" evidence="2">
    <location>
        <position position="144"/>
    </location>
    <ligand>
        <name>Fe cation</name>
        <dbReference type="ChEBI" id="CHEBI:24875"/>
    </ligand>
</feature>
<dbReference type="Gene3D" id="3.90.45.10">
    <property type="entry name" value="Peptide deformylase"/>
    <property type="match status" value="1"/>
</dbReference>
<dbReference type="CDD" id="cd00487">
    <property type="entry name" value="Pep_deformylase"/>
    <property type="match status" value="1"/>
</dbReference>
<comment type="similarity">
    <text evidence="1 2">Belongs to the polypeptide deformylase family.</text>
</comment>
<evidence type="ECO:0000256" key="2">
    <source>
        <dbReference type="HAMAP-Rule" id="MF_00163"/>
    </source>
</evidence>
<organism evidence="3 4">
    <name type="scientific">Candidatus Roizmanbacteria bacterium CG09_land_8_20_14_0_10_41_9</name>
    <dbReference type="NCBI Taxonomy" id="1974850"/>
    <lineage>
        <taxon>Bacteria</taxon>
        <taxon>Candidatus Roizmaniibacteriota</taxon>
    </lineage>
</organism>
<gene>
    <name evidence="2" type="primary">def</name>
    <name evidence="3" type="ORF">COT62_01645</name>
</gene>
<dbReference type="SUPFAM" id="SSF56420">
    <property type="entry name" value="Peptide deformylase"/>
    <property type="match status" value="1"/>
</dbReference>
<evidence type="ECO:0000313" key="3">
    <source>
        <dbReference type="EMBL" id="PIS15835.1"/>
    </source>
</evidence>